<gene>
    <name evidence="2" type="ORF">GCM10011383_44890</name>
</gene>
<keyword evidence="3" id="KW-1185">Reference proteome</keyword>
<accession>A0ABQ1UWX4</accession>
<feature type="signal peptide" evidence="1">
    <location>
        <begin position="1"/>
        <end position="18"/>
    </location>
</feature>
<sequence length="168" mass="18721">MWSLLSTLLLATSTPVVAPVSLPSWAQTYWTQHALNTRFRLTAYAKPGILQADFNGDGQSDVAVLVTRKTTGSHGILILHQGLGVHYLVGAGSAQQPDLLHSDYAWATQCQVYTRPTAVEVVFKADGEVLGDRTIRLRRPAITVWQEDEEGGLIYWDGKRYRWIHQSC</sequence>
<name>A0ABQ1UWX4_9BACT</name>
<evidence type="ECO:0008006" key="4">
    <source>
        <dbReference type="Google" id="ProtNLM"/>
    </source>
</evidence>
<organism evidence="2 3">
    <name type="scientific">Hymenobacter cavernae</name>
    <dbReference type="NCBI Taxonomy" id="2044852"/>
    <lineage>
        <taxon>Bacteria</taxon>
        <taxon>Pseudomonadati</taxon>
        <taxon>Bacteroidota</taxon>
        <taxon>Cytophagia</taxon>
        <taxon>Cytophagales</taxon>
        <taxon>Hymenobacteraceae</taxon>
        <taxon>Hymenobacter</taxon>
    </lineage>
</organism>
<dbReference type="Proteomes" id="UP000632273">
    <property type="component" value="Unassembled WGS sequence"/>
</dbReference>
<evidence type="ECO:0000256" key="1">
    <source>
        <dbReference type="SAM" id="SignalP"/>
    </source>
</evidence>
<dbReference type="RefSeq" id="WP_188816342.1">
    <property type="nucleotide sequence ID" value="NZ_BMHT01000014.1"/>
</dbReference>
<reference evidence="3" key="1">
    <citation type="journal article" date="2019" name="Int. J. Syst. Evol. Microbiol.">
        <title>The Global Catalogue of Microorganisms (GCM) 10K type strain sequencing project: providing services to taxonomists for standard genome sequencing and annotation.</title>
        <authorList>
            <consortium name="The Broad Institute Genomics Platform"/>
            <consortium name="The Broad Institute Genome Sequencing Center for Infectious Disease"/>
            <person name="Wu L."/>
            <person name="Ma J."/>
        </authorList>
    </citation>
    <scope>NUCLEOTIDE SEQUENCE [LARGE SCALE GENOMIC DNA]</scope>
    <source>
        <strain evidence="3">CGMCC 1.15197</strain>
    </source>
</reference>
<comment type="caution">
    <text evidence="2">The sequence shown here is derived from an EMBL/GenBank/DDBJ whole genome shotgun (WGS) entry which is preliminary data.</text>
</comment>
<dbReference type="EMBL" id="BMHT01000014">
    <property type="protein sequence ID" value="GGF28164.1"/>
    <property type="molecule type" value="Genomic_DNA"/>
</dbReference>
<evidence type="ECO:0000313" key="3">
    <source>
        <dbReference type="Proteomes" id="UP000632273"/>
    </source>
</evidence>
<proteinExistence type="predicted"/>
<protein>
    <recommendedName>
        <fullName evidence="4">VCBS repeat-containing protein</fullName>
    </recommendedName>
</protein>
<feature type="chain" id="PRO_5046376885" description="VCBS repeat-containing protein" evidence="1">
    <location>
        <begin position="19"/>
        <end position="168"/>
    </location>
</feature>
<keyword evidence="1" id="KW-0732">Signal</keyword>
<evidence type="ECO:0000313" key="2">
    <source>
        <dbReference type="EMBL" id="GGF28164.1"/>
    </source>
</evidence>